<name>A0AB34KK72_9PEZI</name>
<dbReference type="AlphaFoldDB" id="A0AB34KK72"/>
<protein>
    <submittedName>
        <fullName evidence="1">Uncharacterized protein</fullName>
    </submittedName>
</protein>
<organism evidence="1 2">
    <name type="scientific">Cladosporium halotolerans</name>
    <dbReference type="NCBI Taxonomy" id="1052096"/>
    <lineage>
        <taxon>Eukaryota</taxon>
        <taxon>Fungi</taxon>
        <taxon>Dikarya</taxon>
        <taxon>Ascomycota</taxon>
        <taxon>Pezizomycotina</taxon>
        <taxon>Dothideomycetes</taxon>
        <taxon>Dothideomycetidae</taxon>
        <taxon>Cladosporiales</taxon>
        <taxon>Cladosporiaceae</taxon>
        <taxon>Cladosporium</taxon>
    </lineage>
</organism>
<comment type="caution">
    <text evidence="1">The sequence shown here is derived from an EMBL/GenBank/DDBJ whole genome shotgun (WGS) entry which is preliminary data.</text>
</comment>
<dbReference type="Proteomes" id="UP000803884">
    <property type="component" value="Unassembled WGS sequence"/>
</dbReference>
<reference evidence="1 2" key="1">
    <citation type="journal article" date="2020" name="Microbiol. Resour. Announc.">
        <title>Draft Genome Sequence of a Cladosporium Species Isolated from the Mesophotic Ascidian Didemnum maculosum.</title>
        <authorList>
            <person name="Gioti A."/>
            <person name="Siaperas R."/>
            <person name="Nikolaivits E."/>
            <person name="Le Goff G."/>
            <person name="Ouazzani J."/>
            <person name="Kotoulas G."/>
            <person name="Topakas E."/>
        </authorList>
    </citation>
    <scope>NUCLEOTIDE SEQUENCE [LARGE SCALE GENOMIC DNA]</scope>
    <source>
        <strain evidence="1 2">TM138-S3</strain>
    </source>
</reference>
<evidence type="ECO:0000313" key="1">
    <source>
        <dbReference type="EMBL" id="KAL1584137.1"/>
    </source>
</evidence>
<dbReference type="GeneID" id="96008709"/>
<accession>A0AB34KK72</accession>
<dbReference type="RefSeq" id="XP_069227243.1">
    <property type="nucleotide sequence ID" value="XM_069375871.1"/>
</dbReference>
<gene>
    <name evidence="1" type="ORF">WHR41_07266</name>
</gene>
<sequence>MQLADHSELFAVMTELWTLVDKLAVVEPDALRLPPADTGIHPVTSFDADAALAAGFAQDAVLVMSALPYLHDSEPDMGQRTIEIVGSTFPLSYLHFDEDNFTYMREMSSDETIMPPSALRLTWQDFNGWEYIYDAEKQLVYVWNPINDDGDDFLHLQPLPPRQAFQSLLDDFRGLHRVALPRDRFVRTNEDSSPKRWQSKTETEHQASYNLWKATTGLAGLYLECGWAVNAVAQTNFRSSEFVDKRTKYVTEVLEPLDQELDKARQST</sequence>
<dbReference type="EMBL" id="JAAQHG020000028">
    <property type="protein sequence ID" value="KAL1584137.1"/>
    <property type="molecule type" value="Genomic_DNA"/>
</dbReference>
<evidence type="ECO:0000313" key="2">
    <source>
        <dbReference type="Proteomes" id="UP000803884"/>
    </source>
</evidence>
<proteinExistence type="predicted"/>
<keyword evidence="2" id="KW-1185">Reference proteome</keyword>